<dbReference type="RefSeq" id="WP_344711422.1">
    <property type="nucleotide sequence ID" value="NZ_BAAAWH010000001.1"/>
</dbReference>
<dbReference type="PANTHER" id="PTHR34385:SF1">
    <property type="entry name" value="PEPTIDOGLYCAN L-ALANYL-D-GLUTAMATE ENDOPEPTIDASE CWLK"/>
    <property type="match status" value="1"/>
</dbReference>
<dbReference type="Gene3D" id="3.30.1380.10">
    <property type="match status" value="1"/>
</dbReference>
<dbReference type="InterPro" id="IPR058193">
    <property type="entry name" value="VanY/YodJ_core_dom"/>
</dbReference>
<proteinExistence type="predicted"/>
<dbReference type="InterPro" id="IPR003709">
    <property type="entry name" value="VanY-like_core_dom"/>
</dbReference>
<keyword evidence="2" id="KW-0121">Carboxypeptidase</keyword>
<dbReference type="InterPro" id="IPR052179">
    <property type="entry name" value="DD-CPase-like"/>
</dbReference>
<reference evidence="2 3" key="1">
    <citation type="submission" date="2024-09" db="EMBL/GenBank/DDBJ databases">
        <authorList>
            <person name="Sun Q."/>
            <person name="Mori K."/>
        </authorList>
    </citation>
    <scope>NUCLEOTIDE SEQUENCE [LARGE SCALE GENOMIC DNA]</scope>
    <source>
        <strain evidence="2 3">JCM 1342</strain>
    </source>
</reference>
<evidence type="ECO:0000313" key="2">
    <source>
        <dbReference type="EMBL" id="MFB9644643.1"/>
    </source>
</evidence>
<dbReference type="GO" id="GO:0004180">
    <property type="term" value="F:carboxypeptidase activity"/>
    <property type="evidence" value="ECO:0007669"/>
    <property type="project" value="UniProtKB-KW"/>
</dbReference>
<comment type="caution">
    <text evidence="2">The sequence shown here is derived from an EMBL/GenBank/DDBJ whole genome shotgun (WGS) entry which is preliminary data.</text>
</comment>
<keyword evidence="2" id="KW-0378">Hydrolase</keyword>
<accession>A0ABV5SWA6</accession>
<keyword evidence="3" id="KW-1185">Reference proteome</keyword>
<dbReference type="SUPFAM" id="SSF55166">
    <property type="entry name" value="Hedgehog/DD-peptidase"/>
    <property type="match status" value="1"/>
</dbReference>
<dbReference type="EMBL" id="JBHMBE010000001">
    <property type="protein sequence ID" value="MFB9644643.1"/>
    <property type="molecule type" value="Genomic_DNA"/>
</dbReference>
<organism evidence="2 3">
    <name type="scientific">Microbacterium terregens</name>
    <dbReference type="NCBI Taxonomy" id="69363"/>
    <lineage>
        <taxon>Bacteria</taxon>
        <taxon>Bacillati</taxon>
        <taxon>Actinomycetota</taxon>
        <taxon>Actinomycetes</taxon>
        <taxon>Micrococcales</taxon>
        <taxon>Microbacteriaceae</taxon>
        <taxon>Microbacterium</taxon>
    </lineage>
</organism>
<keyword evidence="2" id="KW-0645">Protease</keyword>
<sequence>MNPSAPQPRHARRTPPIRAGVVAGLTVVASLILGSTATVTAAVTGPQPLADPVASTATMMVDRVDEKVASMPAPRSTPPLPAPAQAIPTPQVAAAPAVIELCALHGFADALAVGDDVVAVAAAGGPEAFRRAVATGMAPCVNLADPARVWTVINKARPLAPLDYRPGALAMPEGVRSIEGGSLRSDAAAALSAMVAAAAAAGVGEIALESGFRSHTTQETSYGNQVSARGVELADLSSARPGFSEHQSGLAADVVACSDGCGTLDDLAGSAQGQWIAAHAWEFGWITRYEDGYTPITGYSPEPWHLRYIGPELARAYHDGGWHTLEEFLGLPAAPGYLG</sequence>
<name>A0ABV5SWA6_9MICO</name>
<feature type="domain" description="D-alanyl-D-alanine carboxypeptidase-like core" evidence="1">
    <location>
        <begin position="182"/>
        <end position="310"/>
    </location>
</feature>
<dbReference type="PANTHER" id="PTHR34385">
    <property type="entry name" value="D-ALANYL-D-ALANINE CARBOXYPEPTIDASE"/>
    <property type="match status" value="1"/>
</dbReference>
<dbReference type="Proteomes" id="UP001589611">
    <property type="component" value="Unassembled WGS sequence"/>
</dbReference>
<dbReference type="Pfam" id="PF02557">
    <property type="entry name" value="VanY"/>
    <property type="match status" value="1"/>
</dbReference>
<dbReference type="CDD" id="cd14852">
    <property type="entry name" value="LD-carboxypeptidase"/>
    <property type="match status" value="1"/>
</dbReference>
<dbReference type="InterPro" id="IPR009045">
    <property type="entry name" value="Zn_M74/Hedgehog-like"/>
</dbReference>
<evidence type="ECO:0000313" key="3">
    <source>
        <dbReference type="Proteomes" id="UP001589611"/>
    </source>
</evidence>
<evidence type="ECO:0000259" key="1">
    <source>
        <dbReference type="Pfam" id="PF02557"/>
    </source>
</evidence>
<protein>
    <submittedName>
        <fullName evidence="2">D-alanyl-D-alanine carboxypeptidase family protein</fullName>
    </submittedName>
</protein>
<gene>
    <name evidence="2" type="ORF">ACFFPJ_02390</name>
</gene>